<comment type="caution">
    <text evidence="2">The sequence shown here is derived from an EMBL/GenBank/DDBJ whole genome shotgun (WGS) entry which is preliminary data.</text>
</comment>
<keyword evidence="3" id="KW-1185">Reference proteome</keyword>
<accession>A0A941ELT1</accession>
<dbReference type="Pfam" id="PF18154">
    <property type="entry name" value="pPIWI_RE_REase"/>
    <property type="match status" value="1"/>
</dbReference>
<name>A0A941ELT1_9ACTN</name>
<feature type="domain" description="REase associating with pPIWI RE" evidence="1">
    <location>
        <begin position="302"/>
        <end position="413"/>
    </location>
</feature>
<evidence type="ECO:0000259" key="1">
    <source>
        <dbReference type="Pfam" id="PF18154"/>
    </source>
</evidence>
<dbReference type="RefSeq" id="WP_212527812.1">
    <property type="nucleotide sequence ID" value="NZ_JAGSOG010000026.1"/>
</dbReference>
<proteinExistence type="predicted"/>
<dbReference type="EMBL" id="JAGSOG010000026">
    <property type="protein sequence ID" value="MBR7833290.1"/>
    <property type="molecule type" value="Genomic_DNA"/>
</dbReference>
<evidence type="ECO:0000313" key="2">
    <source>
        <dbReference type="EMBL" id="MBR7833290.1"/>
    </source>
</evidence>
<gene>
    <name evidence="2" type="ORF">KDL01_08435</name>
</gene>
<reference evidence="2" key="1">
    <citation type="submission" date="2021-04" db="EMBL/GenBank/DDBJ databases">
        <title>Genome based classification of Actinospica acidithermotolerans sp. nov., an actinobacterium isolated from an Indonesian hot spring.</title>
        <authorList>
            <person name="Kusuma A.B."/>
            <person name="Putra K.E."/>
            <person name="Nafisah S."/>
            <person name="Loh J."/>
            <person name="Nouioui I."/>
            <person name="Goodfellow M."/>
        </authorList>
    </citation>
    <scope>NUCLEOTIDE SEQUENCE</scope>
    <source>
        <strain evidence="2">CSCA 57</strain>
    </source>
</reference>
<evidence type="ECO:0000313" key="3">
    <source>
        <dbReference type="Proteomes" id="UP000675781"/>
    </source>
</evidence>
<dbReference type="InterPro" id="IPR040828">
    <property type="entry name" value="pPIWI_RE_REase"/>
</dbReference>
<sequence length="417" mass="44997">MTSLTDDEGAPRPMEEAGVRLMVTSAALRAAQAATAPGLAPETRLKTLMECHGLLLGARGPLAPLSFGDFRRALRQDLAALLPVGIDPLDMRGLTVIDTEGRVSEDVFDLDLEQRMLLHALRKLGKRAGTVTEAELQSEIEQEIAFTLLRRQGDQAIYENGRSDLIRHPAGAVADLCELRLPPLIVDMYQDIPYASVYEGWWYPCPVCAWPMRLSLRPNAAGALIGRAVCWHAPHAHMGAAYLFQPGSGPGAPHLVPERGFEGLAPRDAVLHPDLSAVPQALPAAHHKAVARGIWRYTTVPGIPELALYDALVERGLVVHLWPVLDTYDLLVEVGSRGRKKELLKVDVKDYTSAATLGELVHAQAGDAGGAEWLVVPDYRGGQVPLLSGVCGKYGVKVATATDFAVMACERSGVGWA</sequence>
<organism evidence="2 3">
    <name type="scientific">Actinospica durhamensis</name>
    <dbReference type="NCBI Taxonomy" id="1508375"/>
    <lineage>
        <taxon>Bacteria</taxon>
        <taxon>Bacillati</taxon>
        <taxon>Actinomycetota</taxon>
        <taxon>Actinomycetes</taxon>
        <taxon>Catenulisporales</taxon>
        <taxon>Actinospicaceae</taxon>
        <taxon>Actinospica</taxon>
    </lineage>
</organism>
<dbReference type="Proteomes" id="UP000675781">
    <property type="component" value="Unassembled WGS sequence"/>
</dbReference>
<dbReference type="AlphaFoldDB" id="A0A941ELT1"/>
<protein>
    <recommendedName>
        <fullName evidence="1">REase associating with pPIWI RE domain-containing protein</fullName>
    </recommendedName>
</protein>